<keyword evidence="1" id="KW-0597">Phosphoprotein</keyword>
<evidence type="ECO:0000313" key="3">
    <source>
        <dbReference type="EMBL" id="MBB4615346.1"/>
    </source>
</evidence>
<reference evidence="3 4" key="1">
    <citation type="submission" date="2020-08" db="EMBL/GenBank/DDBJ databases">
        <title>Genomic Encyclopedia of Type Strains, Phase IV (KMG-IV): sequencing the most valuable type-strain genomes for metagenomic binning, comparative biology and taxonomic classification.</title>
        <authorList>
            <person name="Goeker M."/>
        </authorList>
    </citation>
    <scope>NUCLEOTIDE SEQUENCE [LARGE SCALE GENOMIC DNA]</scope>
    <source>
        <strain evidence="3 4">DSM 17507</strain>
    </source>
</reference>
<dbReference type="AlphaFoldDB" id="A0A7W7EVS6"/>
<organism evidence="3 4">
    <name type="scientific">Novosphingobium taihuense</name>
    <dbReference type="NCBI Taxonomy" id="260085"/>
    <lineage>
        <taxon>Bacteria</taxon>
        <taxon>Pseudomonadati</taxon>
        <taxon>Pseudomonadota</taxon>
        <taxon>Alphaproteobacteria</taxon>
        <taxon>Sphingomonadales</taxon>
        <taxon>Sphingomonadaceae</taxon>
        <taxon>Novosphingobium</taxon>
    </lineage>
</organism>
<proteinExistence type="predicted"/>
<accession>A0A7W7EVS6</accession>
<keyword evidence="4" id="KW-1185">Reference proteome</keyword>
<dbReference type="InterPro" id="IPR001789">
    <property type="entry name" value="Sig_transdc_resp-reg_receiver"/>
</dbReference>
<dbReference type="GO" id="GO:0000160">
    <property type="term" value="P:phosphorelay signal transduction system"/>
    <property type="evidence" value="ECO:0007669"/>
    <property type="project" value="InterPro"/>
</dbReference>
<protein>
    <submittedName>
        <fullName evidence="3">CheY-like chemotaxis protein</fullName>
    </submittedName>
</protein>
<feature type="domain" description="Response regulatory" evidence="2">
    <location>
        <begin position="11"/>
        <end position="121"/>
    </location>
</feature>
<dbReference type="PROSITE" id="PS50110">
    <property type="entry name" value="RESPONSE_REGULATORY"/>
    <property type="match status" value="1"/>
</dbReference>
<dbReference type="RefSeq" id="WP_420826871.1">
    <property type="nucleotide sequence ID" value="NZ_JACHOA010000007.1"/>
</dbReference>
<sequence>MLAKEAKPMKSVLIVEDEIFIAMEIERILEDAGYNVIAIAADQSEALSAGINAEVAFVDLNLRDGPTGPEIARELASKHGVRVVYVTANPAQIGEIAPQAVGCIHKPFTDKAILTATALAAQSNA</sequence>
<dbReference type="EMBL" id="JACHOA010000007">
    <property type="protein sequence ID" value="MBB4615346.1"/>
    <property type="molecule type" value="Genomic_DNA"/>
</dbReference>
<gene>
    <name evidence="3" type="ORF">GGR37_003636</name>
</gene>
<dbReference type="InterPro" id="IPR011006">
    <property type="entry name" value="CheY-like_superfamily"/>
</dbReference>
<dbReference type="Proteomes" id="UP000538566">
    <property type="component" value="Unassembled WGS sequence"/>
</dbReference>
<dbReference type="SUPFAM" id="SSF52172">
    <property type="entry name" value="CheY-like"/>
    <property type="match status" value="1"/>
</dbReference>
<dbReference type="Gene3D" id="3.40.50.2300">
    <property type="match status" value="1"/>
</dbReference>
<dbReference type="Pfam" id="PF00072">
    <property type="entry name" value="Response_reg"/>
    <property type="match status" value="1"/>
</dbReference>
<dbReference type="SMART" id="SM00448">
    <property type="entry name" value="REC"/>
    <property type="match status" value="1"/>
</dbReference>
<evidence type="ECO:0000259" key="2">
    <source>
        <dbReference type="PROSITE" id="PS50110"/>
    </source>
</evidence>
<evidence type="ECO:0000313" key="4">
    <source>
        <dbReference type="Proteomes" id="UP000538566"/>
    </source>
</evidence>
<name>A0A7W7EVS6_9SPHN</name>
<evidence type="ECO:0000256" key="1">
    <source>
        <dbReference type="PROSITE-ProRule" id="PRU00169"/>
    </source>
</evidence>
<feature type="modified residue" description="4-aspartylphosphate" evidence="1">
    <location>
        <position position="59"/>
    </location>
</feature>
<comment type="caution">
    <text evidence="3">The sequence shown here is derived from an EMBL/GenBank/DDBJ whole genome shotgun (WGS) entry which is preliminary data.</text>
</comment>